<evidence type="ECO:0000313" key="1">
    <source>
        <dbReference type="EMBL" id="VEL34026.1"/>
    </source>
</evidence>
<name>A0A3S5B5A6_9PLAT</name>
<proteinExistence type="predicted"/>
<dbReference type="EMBL" id="CAAALY010246851">
    <property type="protein sequence ID" value="VEL34026.1"/>
    <property type="molecule type" value="Genomic_DNA"/>
</dbReference>
<dbReference type="AlphaFoldDB" id="A0A3S5B5A6"/>
<comment type="caution">
    <text evidence="1">The sequence shown here is derived from an EMBL/GenBank/DDBJ whole genome shotgun (WGS) entry which is preliminary data.</text>
</comment>
<reference evidence="1" key="1">
    <citation type="submission" date="2018-11" db="EMBL/GenBank/DDBJ databases">
        <authorList>
            <consortium name="Pathogen Informatics"/>
        </authorList>
    </citation>
    <scope>NUCLEOTIDE SEQUENCE</scope>
</reference>
<keyword evidence="2" id="KW-1185">Reference proteome</keyword>
<dbReference type="Proteomes" id="UP000784294">
    <property type="component" value="Unassembled WGS sequence"/>
</dbReference>
<gene>
    <name evidence="1" type="ORF">PXEA_LOCUS27466</name>
</gene>
<protein>
    <submittedName>
        <fullName evidence="1">Uncharacterized protein</fullName>
    </submittedName>
</protein>
<evidence type="ECO:0000313" key="2">
    <source>
        <dbReference type="Proteomes" id="UP000784294"/>
    </source>
</evidence>
<organism evidence="1 2">
    <name type="scientific">Protopolystoma xenopodis</name>
    <dbReference type="NCBI Taxonomy" id="117903"/>
    <lineage>
        <taxon>Eukaryota</taxon>
        <taxon>Metazoa</taxon>
        <taxon>Spiralia</taxon>
        <taxon>Lophotrochozoa</taxon>
        <taxon>Platyhelminthes</taxon>
        <taxon>Monogenea</taxon>
        <taxon>Polyopisthocotylea</taxon>
        <taxon>Polystomatidea</taxon>
        <taxon>Polystomatidae</taxon>
        <taxon>Protopolystoma</taxon>
    </lineage>
</organism>
<accession>A0A3S5B5A6</accession>
<sequence length="149" mass="17025">MLTTTRLHVTLASMSRRPSTRPQLAYPRRAPRTWLLRSSLQSTLCPPARTPPHSLSTLLSDPQLLWPSLLPKQSVVLRSTVLPTRYTYFDNMHFDMFIHIWWTLFSFSPQLSLLSIGSICAAMSVPRRFAPRWCTDARINGALQCDGLQ</sequence>